<gene>
    <name evidence="2" type="ORF">C1N66_03890</name>
</gene>
<evidence type="ECO:0000313" key="3">
    <source>
        <dbReference type="Proteomes" id="UP000464780"/>
    </source>
</evidence>
<protein>
    <recommendedName>
        <fullName evidence="4">DUF3139 domain-containing protein</fullName>
    </recommendedName>
</protein>
<keyword evidence="1" id="KW-1133">Transmembrane helix</keyword>
<sequence>MNQWLSNNKRANHYFGSCILKFLLGMSLIFIFIIYPIYWIFFQEIERPLLKDTSPNQVNQIEITGIAYGHISDDKYIKIYFKEKEKLVEKTKVRVVNFNIANNPDLYKISWKDNTKVSILMKFEYETKTLEYNFETGKISGYINSTNNNLL</sequence>
<dbReference type="RefSeq" id="WP_162279727.1">
    <property type="nucleotide sequence ID" value="NZ_CP028009.1"/>
</dbReference>
<dbReference type="Proteomes" id="UP000464780">
    <property type="component" value="Chromosome"/>
</dbReference>
<proteinExistence type="predicted"/>
<evidence type="ECO:0000313" key="2">
    <source>
        <dbReference type="EMBL" id="QHV42367.1"/>
    </source>
</evidence>
<keyword evidence="1" id="KW-0472">Membrane</keyword>
<accession>A0AB73UDN6</accession>
<reference evidence="2 3" key="1">
    <citation type="submission" date="2018-03" db="EMBL/GenBank/DDBJ databases">
        <title>The complete genome of bacterial strain SGAir0260.</title>
        <authorList>
            <person name="Schuster S.C."/>
        </authorList>
    </citation>
    <scope>NUCLEOTIDE SEQUENCE [LARGE SCALE GENOMIC DNA]</scope>
    <source>
        <strain evidence="2 3">SGAir0260</strain>
    </source>
</reference>
<name>A0AB73UDN6_BACCE</name>
<feature type="transmembrane region" description="Helical" evidence="1">
    <location>
        <begin position="20"/>
        <end position="41"/>
    </location>
</feature>
<organism evidence="2 3">
    <name type="scientific">Bacillus cereus</name>
    <dbReference type="NCBI Taxonomy" id="1396"/>
    <lineage>
        <taxon>Bacteria</taxon>
        <taxon>Bacillati</taxon>
        <taxon>Bacillota</taxon>
        <taxon>Bacilli</taxon>
        <taxon>Bacillales</taxon>
        <taxon>Bacillaceae</taxon>
        <taxon>Bacillus</taxon>
        <taxon>Bacillus cereus group</taxon>
    </lineage>
</organism>
<evidence type="ECO:0008006" key="4">
    <source>
        <dbReference type="Google" id="ProtNLM"/>
    </source>
</evidence>
<keyword evidence="1" id="KW-0812">Transmembrane</keyword>
<evidence type="ECO:0000256" key="1">
    <source>
        <dbReference type="SAM" id="Phobius"/>
    </source>
</evidence>
<dbReference type="EMBL" id="CP028009">
    <property type="protein sequence ID" value="QHV42367.1"/>
    <property type="molecule type" value="Genomic_DNA"/>
</dbReference>
<dbReference type="AlphaFoldDB" id="A0AB73UDN6"/>